<dbReference type="PANTHER" id="PTHR30376">
    <property type="entry name" value="SIGMA FACTOR RPOH HEAT SHOCK RELATED"/>
    <property type="match status" value="1"/>
</dbReference>
<keyword evidence="4 7" id="KW-0731">Sigma factor</keyword>
<dbReference type="Pfam" id="PF04545">
    <property type="entry name" value="Sigma70_r4"/>
    <property type="match status" value="1"/>
</dbReference>
<dbReference type="InterPro" id="IPR036388">
    <property type="entry name" value="WH-like_DNA-bd_sf"/>
</dbReference>
<keyword evidence="3 7" id="KW-0805">Transcription regulation</keyword>
<dbReference type="InterPro" id="IPR000943">
    <property type="entry name" value="RNA_pol_sigma70"/>
</dbReference>
<dbReference type="PANTHER" id="PTHR30376:SF3">
    <property type="entry name" value="RNA POLYMERASE SIGMA FACTOR RPOH"/>
    <property type="match status" value="1"/>
</dbReference>
<evidence type="ECO:0000313" key="9">
    <source>
        <dbReference type="EMBL" id="MBC5685311.1"/>
    </source>
</evidence>
<dbReference type="InterPro" id="IPR014284">
    <property type="entry name" value="RNA_pol_sigma-70_dom"/>
</dbReference>
<keyword evidence="10" id="KW-1185">Reference proteome</keyword>
<evidence type="ECO:0000259" key="8">
    <source>
        <dbReference type="PROSITE" id="PS50943"/>
    </source>
</evidence>
<keyword evidence="6 7" id="KW-0804">Transcription</keyword>
<dbReference type="EMBL" id="JACOPG010000001">
    <property type="protein sequence ID" value="MBC5685311.1"/>
    <property type="molecule type" value="Genomic_DNA"/>
</dbReference>
<accession>A0ABR7GES3</accession>
<dbReference type="InterPro" id="IPR007627">
    <property type="entry name" value="RNA_pol_sigma70_r2"/>
</dbReference>
<gene>
    <name evidence="9" type="primary">sigK</name>
    <name evidence="9" type="ORF">H8R94_01555</name>
</gene>
<dbReference type="SUPFAM" id="SSF88659">
    <property type="entry name" value="Sigma3 and sigma4 domains of RNA polymerase sigma factors"/>
    <property type="match status" value="1"/>
</dbReference>
<evidence type="ECO:0000256" key="7">
    <source>
        <dbReference type="RuleBase" id="RU362124"/>
    </source>
</evidence>
<sequence>MKTFLSPLSTEEEAKLLRQMADGDLTAKSSLIEHNMRLVAHVAKKYYGSGEDPEDLVSIGTIGLLKAVDTYDGTKGYKLVTYAARCIDNELLMYFRGRKKQAKDVSLFEPIGSDKEGNQISLYDVLEQEPMDIAAMMDQQNDLLRLRDILPQVLNAREQEIICKRYGIGRLSAATQKEIAGQLGISRSYVSRIEKRALEKLRGALLKNS</sequence>
<dbReference type="PROSITE" id="PS00716">
    <property type="entry name" value="SIGMA70_2"/>
    <property type="match status" value="1"/>
</dbReference>
<comment type="similarity">
    <text evidence="1 7">Belongs to the sigma-70 factor family.</text>
</comment>
<protein>
    <recommendedName>
        <fullName evidence="7">RNA polymerase sigma factor</fullName>
    </recommendedName>
</protein>
<name>A0ABR7GES3_9FIRM</name>
<comment type="caution">
    <text evidence="9">The sequence shown here is derived from an EMBL/GenBank/DDBJ whole genome shotgun (WGS) entry which is preliminary data.</text>
</comment>
<keyword evidence="2" id="KW-0749">Sporulation</keyword>
<dbReference type="PROSITE" id="PS00715">
    <property type="entry name" value="SIGMA70_1"/>
    <property type="match status" value="1"/>
</dbReference>
<evidence type="ECO:0000313" key="10">
    <source>
        <dbReference type="Proteomes" id="UP000643810"/>
    </source>
</evidence>
<dbReference type="PRINTS" id="PR00046">
    <property type="entry name" value="SIGMA70FCT"/>
</dbReference>
<dbReference type="Pfam" id="PF04542">
    <property type="entry name" value="Sigma70_r2"/>
    <property type="match status" value="1"/>
</dbReference>
<dbReference type="InterPro" id="IPR013325">
    <property type="entry name" value="RNA_pol_sigma_r2"/>
</dbReference>
<organism evidence="9 10">
    <name type="scientific">Roseburia lenta</name>
    <dbReference type="NCBI Taxonomy" id="2763061"/>
    <lineage>
        <taxon>Bacteria</taxon>
        <taxon>Bacillati</taxon>
        <taxon>Bacillota</taxon>
        <taxon>Clostridia</taxon>
        <taxon>Lachnospirales</taxon>
        <taxon>Lachnospiraceae</taxon>
        <taxon>Roseburia</taxon>
    </lineage>
</organism>
<evidence type="ECO:0000256" key="5">
    <source>
        <dbReference type="ARBA" id="ARBA00023125"/>
    </source>
</evidence>
<dbReference type="NCBIfam" id="TIGR02937">
    <property type="entry name" value="sigma70-ECF"/>
    <property type="match status" value="1"/>
</dbReference>
<dbReference type="InterPro" id="IPR007630">
    <property type="entry name" value="RNA_pol_sigma70_r4"/>
</dbReference>
<dbReference type="NCBIfam" id="NF004471">
    <property type="entry name" value="PRK05803.1"/>
    <property type="match status" value="1"/>
</dbReference>
<evidence type="ECO:0000256" key="3">
    <source>
        <dbReference type="ARBA" id="ARBA00023015"/>
    </source>
</evidence>
<dbReference type="CDD" id="cd06171">
    <property type="entry name" value="Sigma70_r4"/>
    <property type="match status" value="1"/>
</dbReference>
<evidence type="ECO:0000256" key="2">
    <source>
        <dbReference type="ARBA" id="ARBA00022969"/>
    </source>
</evidence>
<dbReference type="InterPro" id="IPR001387">
    <property type="entry name" value="Cro/C1-type_HTH"/>
</dbReference>
<reference evidence="9 10" key="1">
    <citation type="submission" date="2020-08" db="EMBL/GenBank/DDBJ databases">
        <title>Genome public.</title>
        <authorList>
            <person name="Liu C."/>
            <person name="Sun Q."/>
        </authorList>
    </citation>
    <scope>NUCLEOTIDE SEQUENCE [LARGE SCALE GENOMIC DNA]</scope>
    <source>
        <strain evidence="9 10">NSJ-9</strain>
    </source>
</reference>
<dbReference type="PIRSF" id="PIRSF000770">
    <property type="entry name" value="RNA_pol_sigma-SigE/K"/>
    <property type="match status" value="1"/>
</dbReference>
<evidence type="ECO:0000256" key="4">
    <source>
        <dbReference type="ARBA" id="ARBA00023082"/>
    </source>
</evidence>
<dbReference type="PROSITE" id="PS50943">
    <property type="entry name" value="HTH_CROC1"/>
    <property type="match status" value="1"/>
</dbReference>
<dbReference type="Proteomes" id="UP000643810">
    <property type="component" value="Unassembled WGS sequence"/>
</dbReference>
<evidence type="ECO:0000256" key="1">
    <source>
        <dbReference type="ARBA" id="ARBA00007788"/>
    </source>
</evidence>
<dbReference type="Gene3D" id="1.20.120.1810">
    <property type="match status" value="1"/>
</dbReference>
<dbReference type="SUPFAM" id="SSF88946">
    <property type="entry name" value="Sigma2 domain of RNA polymerase sigma factors"/>
    <property type="match status" value="1"/>
</dbReference>
<proteinExistence type="inferred from homology"/>
<evidence type="ECO:0000256" key="6">
    <source>
        <dbReference type="ARBA" id="ARBA00023163"/>
    </source>
</evidence>
<dbReference type="Gene3D" id="1.10.10.10">
    <property type="entry name" value="Winged helix-like DNA-binding domain superfamily/Winged helix DNA-binding domain"/>
    <property type="match status" value="1"/>
</dbReference>
<dbReference type="RefSeq" id="WP_186853660.1">
    <property type="nucleotide sequence ID" value="NZ_JACOPG010000001.1"/>
</dbReference>
<comment type="function">
    <text evidence="7">Sigma factors are initiation factors that promote the attachment of RNA polymerase to specific initiation sites and are then released.</text>
</comment>
<feature type="domain" description="HTH cro/C1-type" evidence="8">
    <location>
        <begin position="175"/>
        <end position="195"/>
    </location>
</feature>
<dbReference type="InterPro" id="IPR050813">
    <property type="entry name" value="Sigma-70_Factor"/>
</dbReference>
<dbReference type="InterPro" id="IPR013324">
    <property type="entry name" value="RNA_pol_sigma_r3/r4-like"/>
</dbReference>
<keyword evidence="5 7" id="KW-0238">DNA-binding</keyword>